<dbReference type="Pfam" id="PF00194">
    <property type="entry name" value="Carb_anhydrase"/>
    <property type="match status" value="1"/>
</dbReference>
<keyword evidence="3" id="KW-0479">Metal-binding</keyword>
<dbReference type="AlphaFoldDB" id="A0A6J2WBZ3"/>
<dbReference type="PROSITE" id="PS51144">
    <property type="entry name" value="ALPHA_CA_2"/>
    <property type="match status" value="1"/>
</dbReference>
<dbReference type="PANTHER" id="PTHR18952:SF84">
    <property type="entry name" value="CARBONIC ANHYDRASE 14"/>
    <property type="match status" value="1"/>
</dbReference>
<evidence type="ECO:0000256" key="5">
    <source>
        <dbReference type="ARBA" id="ARBA00023180"/>
    </source>
</evidence>
<dbReference type="Gene3D" id="3.10.200.10">
    <property type="entry name" value="Alpha carbonic anhydrase"/>
    <property type="match status" value="1"/>
</dbReference>
<evidence type="ECO:0000259" key="10">
    <source>
        <dbReference type="PROSITE" id="PS51144"/>
    </source>
</evidence>
<gene>
    <name evidence="12" type="primary">ca14</name>
</gene>
<keyword evidence="5" id="KW-0325">Glycoprotein</keyword>
<reference evidence="12" key="1">
    <citation type="submission" date="2025-08" db="UniProtKB">
        <authorList>
            <consortium name="RefSeq"/>
        </authorList>
    </citation>
    <scope>IDENTIFICATION</scope>
</reference>
<keyword evidence="8" id="KW-0472">Membrane</keyword>
<keyword evidence="4" id="KW-0862">Zinc</keyword>
<evidence type="ECO:0000256" key="2">
    <source>
        <dbReference type="ARBA" id="ARBA00012925"/>
    </source>
</evidence>
<dbReference type="InterPro" id="IPR023561">
    <property type="entry name" value="Carbonic_anhydrase_a-class"/>
</dbReference>
<dbReference type="InParanoid" id="A0A6J2WBZ3"/>
<dbReference type="GO" id="GO:0008270">
    <property type="term" value="F:zinc ion binding"/>
    <property type="evidence" value="ECO:0007669"/>
    <property type="project" value="InterPro"/>
</dbReference>
<evidence type="ECO:0000256" key="6">
    <source>
        <dbReference type="ARBA" id="ARBA00023239"/>
    </source>
</evidence>
<dbReference type="InterPro" id="IPR036398">
    <property type="entry name" value="CA_dom_sf"/>
</dbReference>
<name>A0A6J2WBZ3_CHACN</name>
<feature type="signal peptide" evidence="9">
    <location>
        <begin position="1"/>
        <end position="23"/>
    </location>
</feature>
<dbReference type="FunCoup" id="A0A6J2WBZ3">
    <property type="interactions" value="201"/>
</dbReference>
<feature type="chain" id="PRO_5026920656" description="carbonic anhydrase" evidence="9">
    <location>
        <begin position="24"/>
        <end position="368"/>
    </location>
</feature>
<dbReference type="FunFam" id="3.10.200.10:FF:000003">
    <property type="entry name" value="Carbonic anhydrase 12"/>
    <property type="match status" value="1"/>
</dbReference>
<dbReference type="CTD" id="23632"/>
<evidence type="ECO:0000256" key="3">
    <source>
        <dbReference type="ARBA" id="ARBA00022723"/>
    </source>
</evidence>
<dbReference type="PANTHER" id="PTHR18952">
    <property type="entry name" value="CARBONIC ANHYDRASE"/>
    <property type="match status" value="1"/>
</dbReference>
<accession>A0A6J2WBZ3</accession>
<dbReference type="SUPFAM" id="SSF51069">
    <property type="entry name" value="Carbonic anhydrase"/>
    <property type="match status" value="1"/>
</dbReference>
<keyword evidence="8" id="KW-0812">Transmembrane</keyword>
<feature type="domain" description="Alpha-carbonic anhydrase" evidence="10">
    <location>
        <begin position="13"/>
        <end position="279"/>
    </location>
</feature>
<keyword evidence="8" id="KW-1133">Transmembrane helix</keyword>
<evidence type="ECO:0000256" key="4">
    <source>
        <dbReference type="ARBA" id="ARBA00022833"/>
    </source>
</evidence>
<dbReference type="GO" id="GO:0005886">
    <property type="term" value="C:plasma membrane"/>
    <property type="evidence" value="ECO:0007669"/>
    <property type="project" value="TreeGrafter"/>
</dbReference>
<proteinExistence type="inferred from homology"/>
<evidence type="ECO:0000256" key="7">
    <source>
        <dbReference type="SAM" id="MobiDB-lite"/>
    </source>
</evidence>
<feature type="transmembrane region" description="Helical" evidence="8">
    <location>
        <begin position="292"/>
        <end position="314"/>
    </location>
</feature>
<dbReference type="Proteomes" id="UP000504632">
    <property type="component" value="Chromosome 9"/>
</dbReference>
<comment type="similarity">
    <text evidence="1">Belongs to the alpha-carbonic anhydrase family.</text>
</comment>
<sequence length="368" mass="40579">MDSMWSFSLRLLLFWLWTSCLDAGYVGQSQWSEFFPDCGGSYQSPIDVDKAQAQYDPSLIPVQTLGYDQHGNAPFILSNNGHTVNMALPGWMGVAGLPWQFSAAQLHLHWGNGAGEGRGSEHTIDGRSAAAELHVVHYNSELYTNLSEAMTQKNGLAVLGVLIEIGEETNQAYANIINYLHRIKHAGQSVAIPAFDVRTLLPADLGLYYLYNGSLTTPPCYQSVLWTLFTQTVKISLAQLLKLETVMYSTKADVSEPTLLQDNYRTTQPLHNRTVLSSFPHVSVKVYTAGEVSAIVMGSLCGCVGLAVIIRFIVKTIRSTSSWDVLHNVRPTPQSRTNDLAKESKQDMDLRTTSDPGKKEESPPQAEP</sequence>
<keyword evidence="6" id="KW-0456">Lyase</keyword>
<dbReference type="EC" id="4.2.1.1" evidence="2"/>
<evidence type="ECO:0000256" key="9">
    <source>
        <dbReference type="SAM" id="SignalP"/>
    </source>
</evidence>
<evidence type="ECO:0000256" key="1">
    <source>
        <dbReference type="ARBA" id="ARBA00010718"/>
    </source>
</evidence>
<dbReference type="SMART" id="SM01057">
    <property type="entry name" value="Carb_anhydrase"/>
    <property type="match status" value="1"/>
</dbReference>
<dbReference type="GO" id="GO:0004089">
    <property type="term" value="F:carbonate dehydratase activity"/>
    <property type="evidence" value="ECO:0007669"/>
    <property type="project" value="UniProtKB-EC"/>
</dbReference>
<evidence type="ECO:0000313" key="12">
    <source>
        <dbReference type="RefSeq" id="XP_030641417.1"/>
    </source>
</evidence>
<evidence type="ECO:0000313" key="11">
    <source>
        <dbReference type="Proteomes" id="UP000504632"/>
    </source>
</evidence>
<evidence type="ECO:0000256" key="8">
    <source>
        <dbReference type="SAM" id="Phobius"/>
    </source>
</evidence>
<organism evidence="11 12">
    <name type="scientific">Chanos chanos</name>
    <name type="common">Milkfish</name>
    <name type="synonym">Mugil chanos</name>
    <dbReference type="NCBI Taxonomy" id="29144"/>
    <lineage>
        <taxon>Eukaryota</taxon>
        <taxon>Metazoa</taxon>
        <taxon>Chordata</taxon>
        <taxon>Craniata</taxon>
        <taxon>Vertebrata</taxon>
        <taxon>Euteleostomi</taxon>
        <taxon>Actinopterygii</taxon>
        <taxon>Neopterygii</taxon>
        <taxon>Teleostei</taxon>
        <taxon>Ostariophysi</taxon>
        <taxon>Gonorynchiformes</taxon>
        <taxon>Chanidae</taxon>
        <taxon>Chanos</taxon>
    </lineage>
</organism>
<dbReference type="InterPro" id="IPR001148">
    <property type="entry name" value="CA_dom"/>
</dbReference>
<dbReference type="OrthoDB" id="429145at2759"/>
<keyword evidence="11" id="KW-1185">Reference proteome</keyword>
<keyword evidence="9" id="KW-0732">Signal</keyword>
<protein>
    <recommendedName>
        <fullName evidence="2">carbonic anhydrase</fullName>
        <ecNumber evidence="2">4.2.1.1</ecNumber>
    </recommendedName>
</protein>
<feature type="compositionally biased region" description="Basic and acidic residues" evidence="7">
    <location>
        <begin position="339"/>
        <end position="362"/>
    </location>
</feature>
<dbReference type="GeneID" id="115821763"/>
<feature type="region of interest" description="Disordered" evidence="7">
    <location>
        <begin position="328"/>
        <end position="368"/>
    </location>
</feature>
<dbReference type="RefSeq" id="XP_030641417.1">
    <property type="nucleotide sequence ID" value="XM_030785557.1"/>
</dbReference>